<protein>
    <submittedName>
        <fullName evidence="6">DNA-binding response regulator</fullName>
    </submittedName>
</protein>
<dbReference type="CDD" id="cd17535">
    <property type="entry name" value="REC_NarL-like"/>
    <property type="match status" value="1"/>
</dbReference>
<sequence>MTDHRIMIVDDHPVVREGYRRLIDLQPGLQIVAEAEDARSAYARFREAMPDAVVMDVTLPGASGIEAIRHIRQYDDAAKIVVFTMHQGSAFALKAIEAGAAGYVTKSSAPDTLIKAIFGVLKGRTMISPDVIEAIAQDRIAGSGTRLRDLSTRQTEILRLLASGWPVERIAEALSISLKTVRNNHYHIKSVLGLETDAQMVWFAMEAGLVQGPREEDA</sequence>
<keyword evidence="1 3" id="KW-0597">Phosphoprotein</keyword>
<dbReference type="SUPFAM" id="SSF52172">
    <property type="entry name" value="CheY-like"/>
    <property type="match status" value="1"/>
</dbReference>
<dbReference type="Gene3D" id="3.40.50.2300">
    <property type="match status" value="1"/>
</dbReference>
<dbReference type="InterPro" id="IPR011006">
    <property type="entry name" value="CheY-like_superfamily"/>
</dbReference>
<organism evidence="6 7">
    <name type="scientific">Thalassococcus profundi</name>
    <dbReference type="NCBI Taxonomy" id="2282382"/>
    <lineage>
        <taxon>Bacteria</taxon>
        <taxon>Pseudomonadati</taxon>
        <taxon>Pseudomonadota</taxon>
        <taxon>Alphaproteobacteria</taxon>
        <taxon>Rhodobacterales</taxon>
        <taxon>Roseobacteraceae</taxon>
        <taxon>Thalassococcus</taxon>
    </lineage>
</organism>
<reference evidence="6 7" key="1">
    <citation type="submission" date="2018-07" db="EMBL/GenBank/DDBJ databases">
        <title>Thalassococcus profundi sp. nov., a marine bacterium isolated from deep seawater of Okinawa Trough.</title>
        <authorList>
            <person name="Yu M."/>
        </authorList>
    </citation>
    <scope>NUCLEOTIDE SEQUENCE [LARGE SCALE GENOMIC DNA]</scope>
    <source>
        <strain evidence="6 7">WRAS1</strain>
    </source>
</reference>
<dbReference type="GO" id="GO:0000160">
    <property type="term" value="P:phosphorelay signal transduction system"/>
    <property type="evidence" value="ECO:0007669"/>
    <property type="project" value="InterPro"/>
</dbReference>
<dbReference type="SUPFAM" id="SSF46894">
    <property type="entry name" value="C-terminal effector domain of the bipartite response regulators"/>
    <property type="match status" value="1"/>
</dbReference>
<feature type="domain" description="HTH luxR-type" evidence="4">
    <location>
        <begin position="143"/>
        <end position="208"/>
    </location>
</feature>
<dbReference type="PANTHER" id="PTHR43214">
    <property type="entry name" value="TWO-COMPONENT RESPONSE REGULATOR"/>
    <property type="match status" value="1"/>
</dbReference>
<dbReference type="PRINTS" id="PR00038">
    <property type="entry name" value="HTHLUXR"/>
</dbReference>
<dbReference type="Pfam" id="PF00072">
    <property type="entry name" value="Response_reg"/>
    <property type="match status" value="1"/>
</dbReference>
<evidence type="ECO:0000313" key="6">
    <source>
        <dbReference type="EMBL" id="RDD65846.1"/>
    </source>
</evidence>
<feature type="domain" description="Response regulatory" evidence="5">
    <location>
        <begin position="5"/>
        <end position="121"/>
    </location>
</feature>
<evidence type="ECO:0000256" key="2">
    <source>
        <dbReference type="ARBA" id="ARBA00023125"/>
    </source>
</evidence>
<dbReference type="SMART" id="SM00448">
    <property type="entry name" value="REC"/>
    <property type="match status" value="1"/>
</dbReference>
<proteinExistence type="predicted"/>
<dbReference type="Proteomes" id="UP000253977">
    <property type="component" value="Unassembled WGS sequence"/>
</dbReference>
<accession>A0A369TSB7</accession>
<dbReference type="InterPro" id="IPR058245">
    <property type="entry name" value="NreC/VraR/RcsB-like_REC"/>
</dbReference>
<evidence type="ECO:0000313" key="7">
    <source>
        <dbReference type="Proteomes" id="UP000253977"/>
    </source>
</evidence>
<dbReference type="RefSeq" id="WP_114511410.1">
    <property type="nucleotide sequence ID" value="NZ_QPMK01000009.1"/>
</dbReference>
<name>A0A369TSB7_9RHOB</name>
<dbReference type="AlphaFoldDB" id="A0A369TSB7"/>
<evidence type="ECO:0000259" key="5">
    <source>
        <dbReference type="PROSITE" id="PS50110"/>
    </source>
</evidence>
<dbReference type="GO" id="GO:0003677">
    <property type="term" value="F:DNA binding"/>
    <property type="evidence" value="ECO:0007669"/>
    <property type="project" value="UniProtKB-KW"/>
</dbReference>
<evidence type="ECO:0000256" key="1">
    <source>
        <dbReference type="ARBA" id="ARBA00022553"/>
    </source>
</evidence>
<keyword evidence="2 6" id="KW-0238">DNA-binding</keyword>
<dbReference type="InterPro" id="IPR001789">
    <property type="entry name" value="Sig_transdc_resp-reg_receiver"/>
</dbReference>
<evidence type="ECO:0000256" key="3">
    <source>
        <dbReference type="PROSITE-ProRule" id="PRU00169"/>
    </source>
</evidence>
<dbReference type="InterPro" id="IPR016032">
    <property type="entry name" value="Sig_transdc_resp-reg_C-effctor"/>
</dbReference>
<dbReference type="InterPro" id="IPR000792">
    <property type="entry name" value="Tscrpt_reg_LuxR_C"/>
</dbReference>
<dbReference type="OrthoDB" id="9814495at2"/>
<dbReference type="Pfam" id="PF00196">
    <property type="entry name" value="GerE"/>
    <property type="match status" value="1"/>
</dbReference>
<dbReference type="GO" id="GO:0006355">
    <property type="term" value="P:regulation of DNA-templated transcription"/>
    <property type="evidence" value="ECO:0007669"/>
    <property type="project" value="InterPro"/>
</dbReference>
<dbReference type="CDD" id="cd06170">
    <property type="entry name" value="LuxR_C_like"/>
    <property type="match status" value="1"/>
</dbReference>
<gene>
    <name evidence="6" type="ORF">DU478_13090</name>
</gene>
<dbReference type="SMART" id="SM00421">
    <property type="entry name" value="HTH_LUXR"/>
    <property type="match status" value="1"/>
</dbReference>
<feature type="modified residue" description="4-aspartylphosphate" evidence="3">
    <location>
        <position position="56"/>
    </location>
</feature>
<comment type="caution">
    <text evidence="6">The sequence shown here is derived from an EMBL/GenBank/DDBJ whole genome shotgun (WGS) entry which is preliminary data.</text>
</comment>
<keyword evidence="7" id="KW-1185">Reference proteome</keyword>
<dbReference type="PROSITE" id="PS50043">
    <property type="entry name" value="HTH_LUXR_2"/>
    <property type="match status" value="1"/>
</dbReference>
<dbReference type="InterPro" id="IPR039420">
    <property type="entry name" value="WalR-like"/>
</dbReference>
<dbReference type="PROSITE" id="PS50110">
    <property type="entry name" value="RESPONSE_REGULATORY"/>
    <property type="match status" value="1"/>
</dbReference>
<dbReference type="PANTHER" id="PTHR43214:SF43">
    <property type="entry name" value="TWO-COMPONENT RESPONSE REGULATOR"/>
    <property type="match status" value="1"/>
</dbReference>
<dbReference type="EMBL" id="QPMK01000009">
    <property type="protein sequence ID" value="RDD65846.1"/>
    <property type="molecule type" value="Genomic_DNA"/>
</dbReference>
<evidence type="ECO:0000259" key="4">
    <source>
        <dbReference type="PROSITE" id="PS50043"/>
    </source>
</evidence>